<feature type="compositionally biased region" description="Basic and acidic residues" evidence="1">
    <location>
        <begin position="1122"/>
        <end position="1141"/>
    </location>
</feature>
<organism evidence="2 3">
    <name type="scientific">Durusdinium trenchii</name>
    <dbReference type="NCBI Taxonomy" id="1381693"/>
    <lineage>
        <taxon>Eukaryota</taxon>
        <taxon>Sar</taxon>
        <taxon>Alveolata</taxon>
        <taxon>Dinophyceae</taxon>
        <taxon>Suessiales</taxon>
        <taxon>Symbiodiniaceae</taxon>
        <taxon>Durusdinium</taxon>
    </lineage>
</organism>
<feature type="region of interest" description="Disordered" evidence="1">
    <location>
        <begin position="203"/>
        <end position="275"/>
    </location>
</feature>
<feature type="compositionally biased region" description="Basic and acidic residues" evidence="1">
    <location>
        <begin position="236"/>
        <end position="252"/>
    </location>
</feature>
<sequence length="1749" mass="196099">MMGSGKTGHQTIFLGHRMVNFGPPGGDTTKPDMIVKVPCEQIVCVGTRAVYLALKTGYKRREIAIAPDGDVTITPLGRARAGMPLRRRQSATGRGFESRIGRAHLQLPATFTRRESRPMLKRLTRYGRTLAHLLRVRRQEDALVRALEDLQLKLYENPPKKLHTEAERRQVMAEIDRIARGMNRFGEALTRVQFAARQWLRDATPPDERPPEDVPEQPNLPQRQSPFSADVTPEQAEAKRRQLREAAQRRAAEAASGPGERRVRRQPKPRQDSGVFLRWHLDLGHVQEPNRERHRLAQVGGEVLDPGHVTADPAVHGVHPELDVAQQDGLHDGVDRLLRVGHAVAHEEPAEVVSALLGRPRGTISVNSEHFAAWVGQGEGRTYKALAEQLDMPVTAVIRHAKKFHWVARLAAISQRGAEITLERMGEAVADVNQEHVGQLRELRKKAFESLLRVPIEKPQDAIRLFMDAAKLERAALGLDANGSERELADLLAERVKQLSGKVVAEPAEKREEDHEFFDRVGFKPHKGQQQIHAALERAVLAVVACGARFGKTLAAAHEMAFEAIRPRERSEKNPEGEFMGWCVAPTHQLADLVFDMTAGILRKFLKGRVSVNKTDGVIELTNLGGSRSRIMRRSTDQASGKAKLVGYAVDFMVVDEASGVLDDDVWENQLRTRLIDRAGRCLLISTPRGTRGFFAALHRRAQTDDQIIAIKLPSWLNPYIDKKILMRERQQMPARAFAQEYGAEFIAASGRVFLPEFIDACATGTFEEPTEDGDYVAALDLAMNQDHSCLMVARPPRGTETRPKIVHLDRWFKLPVEAQIARVKATLQAYGDAPCKADETGLGAPIVEQMRNAGIYVQGVKWTATNKMGWVNNACALVERAGIEIPTQELAPIFHEELSIYGWQETPSGKLTANAPEGAHDDTVATFLLLAQWFPAAGTRGQGQAWHGGIAEKEAAEERRRRKSAPTGDGPEMVISGMAHEDYDYGEADGVWTSDTRPGDIWQHPFLRGARESGQLQQRADELDARMNELQGVLDAYGPLAEDLGPEVREAYERIQEDFGKVRGYVDEGRQLLGEATDLHREAMAQATDPDTGETDWLQYALLMLGGAGGIYETHRRGRKRTDESVAAERQKTERERDRLHERADNADAQVADLVAQLQALKHKMEVEVVMSLLEDVDYIVTNYGWLLALLGIEERLGNVADDVKETQSMVRKALFGTNGTPGHAVRIDRLEQWKAGASKLIWTLDDALVFRRPQTSWRNYRHDPVGFARSFLHVKLDEEHADHLSDLGKEPQRMGITSPTFDFWTFSATVALWKAFCWRASSTLVIVPRQAVGAAWVLHAESLLTKAVIGIRQEVLIAKNKSAICLKDTGDDAWAIAHAEPRALDRPECRKLVRALKKQLRDAPQEVQMLRRENGKLRKKAVIADGAREVITDIVGACIADWDWDFDIPEPVETDVPKMDDETIALAHFTDLQCGKITRTYNSEIAHARSMEYAEKVAKAVFRRNAQRGVKKLHVYWGGDMVEGELIFPHQAHEIDQSVFDQACIKVPTIMTEMIAFWLQHFEEIEVFAIAGNHGRPASKNAGSHPRTNWDRVTYECAKLMIEGMLARSNVDPSRVKINISDDFYIVDECLGHKNLLIHGDQIRGGFAGFPWYGMGKKMWGWIDSIEEDWNHLYFGHFHQMVAGDLNGRRFYCGGTPESDNTFARAELAASGRPQQRLQLITSEQVVCDLPIYLNYGYRDGGRKKRR</sequence>
<proteinExistence type="predicted"/>
<feature type="region of interest" description="Disordered" evidence="1">
    <location>
        <begin position="1116"/>
        <end position="1141"/>
    </location>
</feature>
<protein>
    <submittedName>
        <fullName evidence="2">Large subunit (DNA-packaging protein) (Gene product 85) (Gp85)</fullName>
    </submittedName>
</protein>
<keyword evidence="3" id="KW-1185">Reference proteome</keyword>
<evidence type="ECO:0000256" key="1">
    <source>
        <dbReference type="SAM" id="MobiDB-lite"/>
    </source>
</evidence>
<comment type="caution">
    <text evidence="2">The sequence shown here is derived from an EMBL/GenBank/DDBJ whole genome shotgun (WGS) entry which is preliminary data.</text>
</comment>
<dbReference type="Pfam" id="PF03237">
    <property type="entry name" value="Terminase_6N"/>
    <property type="match status" value="1"/>
</dbReference>
<dbReference type="EMBL" id="CAXAMM010035413">
    <property type="protein sequence ID" value="CAK9074216.1"/>
    <property type="molecule type" value="Genomic_DNA"/>
</dbReference>
<dbReference type="Proteomes" id="UP001642464">
    <property type="component" value="Unassembled WGS sequence"/>
</dbReference>
<dbReference type="Gene3D" id="3.40.50.300">
    <property type="entry name" value="P-loop containing nucleotide triphosphate hydrolases"/>
    <property type="match status" value="1"/>
</dbReference>
<evidence type="ECO:0000313" key="3">
    <source>
        <dbReference type="Proteomes" id="UP001642464"/>
    </source>
</evidence>
<feature type="region of interest" description="Disordered" evidence="1">
    <location>
        <begin position="954"/>
        <end position="976"/>
    </location>
</feature>
<dbReference type="InterPro" id="IPR029052">
    <property type="entry name" value="Metallo-depent_PP-like"/>
</dbReference>
<reference evidence="2 3" key="1">
    <citation type="submission" date="2024-02" db="EMBL/GenBank/DDBJ databases">
        <authorList>
            <person name="Chen Y."/>
            <person name="Shah S."/>
            <person name="Dougan E. K."/>
            <person name="Thang M."/>
            <person name="Chan C."/>
        </authorList>
    </citation>
    <scope>NUCLEOTIDE SEQUENCE [LARGE SCALE GENOMIC DNA]</scope>
</reference>
<accession>A0ABP0PDU4</accession>
<evidence type="ECO:0000313" key="2">
    <source>
        <dbReference type="EMBL" id="CAK9074216.1"/>
    </source>
</evidence>
<dbReference type="InterPro" id="IPR027417">
    <property type="entry name" value="P-loop_NTPase"/>
</dbReference>
<dbReference type="Gene3D" id="3.30.420.240">
    <property type="match status" value="1"/>
</dbReference>
<dbReference type="SUPFAM" id="SSF56300">
    <property type="entry name" value="Metallo-dependent phosphatases"/>
    <property type="match status" value="1"/>
</dbReference>
<name>A0ABP0PDU4_9DINO</name>
<gene>
    <name evidence="2" type="ORF">SCF082_LOCUS36168</name>
</gene>